<dbReference type="EC" id="3.1.3.48" evidence="1"/>
<dbReference type="GO" id="GO:0004725">
    <property type="term" value="F:protein tyrosine phosphatase activity"/>
    <property type="evidence" value="ECO:0007669"/>
    <property type="project" value="UniProtKB-EC"/>
</dbReference>
<dbReference type="InterPro" id="IPR023485">
    <property type="entry name" value="Ptyr_pPase"/>
</dbReference>
<comment type="caution">
    <text evidence="3">The sequence shown here is derived from an EMBL/GenBank/DDBJ whole genome shotgun (WGS) entry which is preliminary data.</text>
</comment>
<dbReference type="InterPro" id="IPR050438">
    <property type="entry name" value="LMW_PTPase"/>
</dbReference>
<feature type="domain" description="Phosphotyrosine protein phosphatase I" evidence="2">
    <location>
        <begin position="1"/>
        <end position="129"/>
    </location>
</feature>
<dbReference type="SUPFAM" id="SSF52788">
    <property type="entry name" value="Phosphotyrosine protein phosphatases I"/>
    <property type="match status" value="1"/>
</dbReference>
<sequence>MAEVLMRHALQQQGINAQVVSRGLAAPAGRSPHPFAQATANHFGLPLDPQKRSAPVNLVDFQAATVVLVMDQGHRRDILQRYPQAGGKTFLLRHWNGGHDLADPLHAPETVFREQWPLMQEACTEWATRLLQAGMLAKATPNP</sequence>
<dbReference type="PANTHER" id="PTHR11717">
    <property type="entry name" value="LOW MOLECULAR WEIGHT PROTEIN TYROSINE PHOSPHATASE"/>
    <property type="match status" value="1"/>
</dbReference>
<name>A0A842HSM0_9BURK</name>
<accession>A0A842HSM0</accession>
<dbReference type="EMBL" id="JACJUU010000004">
    <property type="protein sequence ID" value="MBC2769835.1"/>
    <property type="molecule type" value="Genomic_DNA"/>
</dbReference>
<keyword evidence="4" id="KW-1185">Reference proteome</keyword>
<protein>
    <recommendedName>
        <fullName evidence="1">protein-tyrosine-phosphatase</fullName>
        <ecNumber evidence="1">3.1.3.48</ecNumber>
    </recommendedName>
</protein>
<dbReference type="Pfam" id="PF01451">
    <property type="entry name" value="LMWPc"/>
    <property type="match status" value="1"/>
</dbReference>
<dbReference type="Gene3D" id="3.40.50.2300">
    <property type="match status" value="1"/>
</dbReference>
<evidence type="ECO:0000259" key="2">
    <source>
        <dbReference type="SMART" id="SM00226"/>
    </source>
</evidence>
<proteinExistence type="predicted"/>
<evidence type="ECO:0000313" key="3">
    <source>
        <dbReference type="EMBL" id="MBC2769835.1"/>
    </source>
</evidence>
<evidence type="ECO:0000313" key="4">
    <source>
        <dbReference type="Proteomes" id="UP000545386"/>
    </source>
</evidence>
<gene>
    <name evidence="3" type="ORF">GTU67_07900</name>
</gene>
<dbReference type="PANTHER" id="PTHR11717:SF7">
    <property type="entry name" value="LOW MOLECULAR WEIGHT PHOSPHOTYROSINE PROTEIN PHOSPHATASE"/>
    <property type="match status" value="1"/>
</dbReference>
<dbReference type="AlphaFoldDB" id="A0A842HSM0"/>
<dbReference type="InterPro" id="IPR036196">
    <property type="entry name" value="Ptyr_pPase_sf"/>
</dbReference>
<organism evidence="3 4">
    <name type="scientific">Pusillimonas minor</name>
    <dbReference type="NCBI Taxonomy" id="2697024"/>
    <lineage>
        <taxon>Bacteria</taxon>
        <taxon>Pseudomonadati</taxon>
        <taxon>Pseudomonadota</taxon>
        <taxon>Betaproteobacteria</taxon>
        <taxon>Burkholderiales</taxon>
        <taxon>Alcaligenaceae</taxon>
        <taxon>Pusillimonas</taxon>
    </lineage>
</organism>
<dbReference type="Proteomes" id="UP000545386">
    <property type="component" value="Unassembled WGS sequence"/>
</dbReference>
<evidence type="ECO:0000256" key="1">
    <source>
        <dbReference type="ARBA" id="ARBA00013064"/>
    </source>
</evidence>
<dbReference type="SMART" id="SM00226">
    <property type="entry name" value="LMWPc"/>
    <property type="match status" value="1"/>
</dbReference>
<reference evidence="3 4" key="1">
    <citation type="submission" date="2020-08" db="EMBL/GenBank/DDBJ databases">
        <title>Paraeoetvoesia sp. YC-7-48 draft genome sequence.</title>
        <authorList>
            <person name="Yao L."/>
        </authorList>
    </citation>
    <scope>NUCLEOTIDE SEQUENCE [LARGE SCALE GENOMIC DNA]</scope>
    <source>
        <strain evidence="4">YC-7-48</strain>
    </source>
</reference>